<dbReference type="AlphaFoldDB" id="A0AAN8N8B1"/>
<proteinExistence type="predicted"/>
<evidence type="ECO:0000313" key="2">
    <source>
        <dbReference type="Proteomes" id="UP001313282"/>
    </source>
</evidence>
<comment type="caution">
    <text evidence="1">The sequence shown here is derived from an EMBL/GenBank/DDBJ whole genome shotgun (WGS) entry which is preliminary data.</text>
</comment>
<dbReference type="EMBL" id="JAVHNR010000003">
    <property type="protein sequence ID" value="KAK6348000.1"/>
    <property type="molecule type" value="Genomic_DNA"/>
</dbReference>
<name>A0AAN8N8B1_9PEZI</name>
<protein>
    <submittedName>
        <fullName evidence="1">Uncharacterized protein</fullName>
    </submittedName>
</protein>
<dbReference type="Proteomes" id="UP001313282">
    <property type="component" value="Unassembled WGS sequence"/>
</dbReference>
<evidence type="ECO:0000313" key="1">
    <source>
        <dbReference type="EMBL" id="KAK6348000.1"/>
    </source>
</evidence>
<accession>A0AAN8N8B1</accession>
<reference evidence="1 2" key="1">
    <citation type="submission" date="2019-10" db="EMBL/GenBank/DDBJ databases">
        <authorList>
            <person name="Palmer J.M."/>
        </authorList>
    </citation>
    <scope>NUCLEOTIDE SEQUENCE [LARGE SCALE GENOMIC DNA]</scope>
    <source>
        <strain evidence="1 2">TWF718</strain>
    </source>
</reference>
<gene>
    <name evidence="1" type="ORF">TWF718_005821</name>
</gene>
<sequence>MRPHILVHSIDKLSLLTVIIWSTALAFDIYGKRLAEIEYKHYAAALRSLKKRTQDARASEQRWVFAVKPDRGKDPAFADIDKYIISRLGYDAADIKNNKIVDLDENVLWFYVETIKEVAEDIAKRWNQIARPP</sequence>
<keyword evidence="2" id="KW-1185">Reference proteome</keyword>
<organism evidence="1 2">
    <name type="scientific">Orbilia javanica</name>
    <dbReference type="NCBI Taxonomy" id="47235"/>
    <lineage>
        <taxon>Eukaryota</taxon>
        <taxon>Fungi</taxon>
        <taxon>Dikarya</taxon>
        <taxon>Ascomycota</taxon>
        <taxon>Pezizomycotina</taxon>
        <taxon>Orbiliomycetes</taxon>
        <taxon>Orbiliales</taxon>
        <taxon>Orbiliaceae</taxon>
        <taxon>Orbilia</taxon>
    </lineage>
</organism>